<dbReference type="PANTHER" id="PTHR10545">
    <property type="entry name" value="DIAMINE N-ACETYLTRANSFERASE"/>
    <property type="match status" value="1"/>
</dbReference>
<accession>A0AAV3PI19</accession>
<comment type="caution">
    <text evidence="4">The sequence shown here is derived from an EMBL/GenBank/DDBJ whole genome shotgun (WGS) entry which is preliminary data.</text>
</comment>
<dbReference type="CDD" id="cd04301">
    <property type="entry name" value="NAT_SF"/>
    <property type="match status" value="1"/>
</dbReference>
<name>A0AAV3PI19_LITER</name>
<dbReference type="InterPro" id="IPR051016">
    <property type="entry name" value="Diverse_Substrate_AcTransf"/>
</dbReference>
<reference evidence="4 5" key="1">
    <citation type="submission" date="2024-01" db="EMBL/GenBank/DDBJ databases">
        <title>The complete chloroplast genome sequence of Lithospermum erythrorhizon: insights into the phylogenetic relationship among Boraginaceae species and the maternal lineages of purple gromwells.</title>
        <authorList>
            <person name="Okada T."/>
            <person name="Watanabe K."/>
        </authorList>
    </citation>
    <scope>NUCLEOTIDE SEQUENCE [LARGE SCALE GENOMIC DNA]</scope>
</reference>
<keyword evidence="1" id="KW-0808">Transferase</keyword>
<evidence type="ECO:0000259" key="3">
    <source>
        <dbReference type="PROSITE" id="PS51186"/>
    </source>
</evidence>
<evidence type="ECO:0000313" key="5">
    <source>
        <dbReference type="Proteomes" id="UP001454036"/>
    </source>
</evidence>
<dbReference type="AlphaFoldDB" id="A0AAV3PI19"/>
<dbReference type="Pfam" id="PF00583">
    <property type="entry name" value="Acetyltransf_1"/>
    <property type="match status" value="1"/>
</dbReference>
<organism evidence="4 5">
    <name type="scientific">Lithospermum erythrorhizon</name>
    <name type="common">Purple gromwell</name>
    <name type="synonym">Lithospermum officinale var. erythrorhizon</name>
    <dbReference type="NCBI Taxonomy" id="34254"/>
    <lineage>
        <taxon>Eukaryota</taxon>
        <taxon>Viridiplantae</taxon>
        <taxon>Streptophyta</taxon>
        <taxon>Embryophyta</taxon>
        <taxon>Tracheophyta</taxon>
        <taxon>Spermatophyta</taxon>
        <taxon>Magnoliopsida</taxon>
        <taxon>eudicotyledons</taxon>
        <taxon>Gunneridae</taxon>
        <taxon>Pentapetalae</taxon>
        <taxon>asterids</taxon>
        <taxon>lamiids</taxon>
        <taxon>Boraginales</taxon>
        <taxon>Boraginaceae</taxon>
        <taxon>Boraginoideae</taxon>
        <taxon>Lithospermeae</taxon>
        <taxon>Lithospermum</taxon>
    </lineage>
</organism>
<keyword evidence="5" id="KW-1185">Reference proteome</keyword>
<dbReference type="EMBL" id="BAABME010001613">
    <property type="protein sequence ID" value="GAA0150557.1"/>
    <property type="molecule type" value="Genomic_DNA"/>
</dbReference>
<evidence type="ECO:0000256" key="1">
    <source>
        <dbReference type="ARBA" id="ARBA00022679"/>
    </source>
</evidence>
<dbReference type="PROSITE" id="PS51186">
    <property type="entry name" value="GNAT"/>
    <property type="match status" value="1"/>
</dbReference>
<protein>
    <submittedName>
        <fullName evidence="4">Acetyltransferase</fullName>
    </submittedName>
</protein>
<dbReference type="PANTHER" id="PTHR10545:SF29">
    <property type="entry name" value="GH14572P-RELATED"/>
    <property type="match status" value="1"/>
</dbReference>
<dbReference type="GO" id="GO:0008080">
    <property type="term" value="F:N-acetyltransferase activity"/>
    <property type="evidence" value="ECO:0007669"/>
    <property type="project" value="TreeGrafter"/>
</dbReference>
<keyword evidence="2" id="KW-0012">Acyltransferase</keyword>
<sequence length="228" mass="25847">MASNSNLVTLPKQKTFTNSIFARVRLATQSDAPHLHKLMYQLADFHSILPIFTATEASVASNLFENNPHKPFESVTSLILEVSPKPFLNPKTTQPFFDTIEKTINLDVPIVDKEVLDFQTSEGDNEDVYVAGYVLFFPNYSGFFEKPGFYMDNLHVRECYRGKGLGKMMFSAVASEAAKRGFSMFDWNVTSWNTKTIGFYVKLGAQEIKDFRVYRLSGQALKSYNTTD</sequence>
<dbReference type="InterPro" id="IPR016181">
    <property type="entry name" value="Acyl_CoA_acyltransferase"/>
</dbReference>
<dbReference type="Proteomes" id="UP001454036">
    <property type="component" value="Unassembled WGS sequence"/>
</dbReference>
<dbReference type="InterPro" id="IPR000182">
    <property type="entry name" value="GNAT_dom"/>
</dbReference>
<evidence type="ECO:0000313" key="4">
    <source>
        <dbReference type="EMBL" id="GAA0150557.1"/>
    </source>
</evidence>
<proteinExistence type="predicted"/>
<dbReference type="Gene3D" id="3.40.630.30">
    <property type="match status" value="1"/>
</dbReference>
<gene>
    <name evidence="4" type="ORF">LIER_09477</name>
</gene>
<dbReference type="SUPFAM" id="SSF55729">
    <property type="entry name" value="Acyl-CoA N-acyltransferases (Nat)"/>
    <property type="match status" value="1"/>
</dbReference>
<evidence type="ECO:0000256" key="2">
    <source>
        <dbReference type="ARBA" id="ARBA00023315"/>
    </source>
</evidence>
<feature type="domain" description="N-acetyltransferase" evidence="3">
    <location>
        <begin position="77"/>
        <end position="228"/>
    </location>
</feature>